<dbReference type="AlphaFoldDB" id="A0A0G0UV85"/>
<name>A0A0G0UV85_9BACT</name>
<dbReference type="GO" id="GO:0016740">
    <property type="term" value="F:transferase activity"/>
    <property type="evidence" value="ECO:0007669"/>
    <property type="project" value="UniProtKB-KW"/>
</dbReference>
<dbReference type="EMBL" id="LCAO01000011">
    <property type="protein sequence ID" value="KKR91456.1"/>
    <property type="molecule type" value="Genomic_DNA"/>
</dbReference>
<dbReference type="Pfam" id="PF13489">
    <property type="entry name" value="Methyltransf_23"/>
    <property type="match status" value="1"/>
</dbReference>
<keyword evidence="1" id="KW-0808">Transferase</keyword>
<organism evidence="1 2">
    <name type="scientific">Candidatus Woesebacteria bacterium GW2011_GWA1_41_13b</name>
    <dbReference type="NCBI Taxonomy" id="1618555"/>
    <lineage>
        <taxon>Bacteria</taxon>
        <taxon>Candidatus Woeseibacteriota</taxon>
    </lineage>
</organism>
<dbReference type="Gene3D" id="3.40.50.150">
    <property type="entry name" value="Vaccinia Virus protein VP39"/>
    <property type="match status" value="1"/>
</dbReference>
<gene>
    <name evidence="1" type="ORF">UU42_C0011G0002</name>
</gene>
<dbReference type="PANTHER" id="PTHR43861">
    <property type="entry name" value="TRANS-ACONITATE 2-METHYLTRANSFERASE-RELATED"/>
    <property type="match status" value="1"/>
</dbReference>
<dbReference type="CDD" id="cd02440">
    <property type="entry name" value="AdoMet_MTases"/>
    <property type="match status" value="1"/>
</dbReference>
<accession>A0A0G0UV85</accession>
<dbReference type="InterPro" id="IPR029063">
    <property type="entry name" value="SAM-dependent_MTases_sf"/>
</dbReference>
<dbReference type="SUPFAM" id="SSF53335">
    <property type="entry name" value="S-adenosyl-L-methionine-dependent methyltransferases"/>
    <property type="match status" value="1"/>
</dbReference>
<dbReference type="Proteomes" id="UP000034676">
    <property type="component" value="Unassembled WGS sequence"/>
</dbReference>
<reference evidence="1 2" key="1">
    <citation type="journal article" date="2015" name="Nature">
        <title>rRNA introns, odd ribosomes, and small enigmatic genomes across a large radiation of phyla.</title>
        <authorList>
            <person name="Brown C.T."/>
            <person name="Hug L.A."/>
            <person name="Thomas B.C."/>
            <person name="Sharon I."/>
            <person name="Castelle C.J."/>
            <person name="Singh A."/>
            <person name="Wilkins M.J."/>
            <person name="Williams K.H."/>
            <person name="Banfield J.F."/>
        </authorList>
    </citation>
    <scope>NUCLEOTIDE SEQUENCE [LARGE SCALE GENOMIC DNA]</scope>
</reference>
<evidence type="ECO:0000313" key="2">
    <source>
        <dbReference type="Proteomes" id="UP000034676"/>
    </source>
</evidence>
<protein>
    <submittedName>
        <fullName evidence="1">Glycosyl transferase</fullName>
    </submittedName>
</protein>
<comment type="caution">
    <text evidence="1">The sequence shown here is derived from an EMBL/GenBank/DDBJ whole genome shotgun (WGS) entry which is preliminary data.</text>
</comment>
<proteinExistence type="predicted"/>
<sequence length="226" mass="25395">MANKTINLGGNDTERLFLEDLEFDSADGEHVIVKKTSIPEIDMKDLVARHKGRYYLLGLHARPGRRVLDFPCGSGYAANILKEFDIVYHGMERDSLTIEYAKRVYDHKNATFAVGDLQNPNLPNNSFDIIGCIEGIEHIERQFQSPLIGAFKEALKPGGILIVSSPENPTGVSGPSVHNQWHKWELTKKDFSNLLREHFDNVEMVTHKAVLSTGVLTTCFYGICHK</sequence>
<evidence type="ECO:0000313" key="1">
    <source>
        <dbReference type="EMBL" id="KKR91456.1"/>
    </source>
</evidence>